<dbReference type="InterPro" id="IPR029069">
    <property type="entry name" value="HotDog_dom_sf"/>
</dbReference>
<evidence type="ECO:0000256" key="1">
    <source>
        <dbReference type="ARBA" id="ARBA00005254"/>
    </source>
</evidence>
<dbReference type="Pfam" id="PF01575">
    <property type="entry name" value="MaoC_dehydratas"/>
    <property type="match status" value="1"/>
</dbReference>
<dbReference type="AlphaFoldDB" id="A0A6G9Z1G1"/>
<name>A0A6G9Z1G1_9NOCA</name>
<dbReference type="RefSeq" id="WP_167486361.1">
    <property type="nucleotide sequence ID" value="NZ_CP046173.1"/>
</dbReference>
<reference evidence="3 4" key="1">
    <citation type="journal article" date="2019" name="ACS Chem. Biol.">
        <title>Identification and Mobilization of a Cryptic Antibiotic Biosynthesis Gene Locus from a Human-Pathogenic Nocardia Isolate.</title>
        <authorList>
            <person name="Herisse M."/>
            <person name="Ishida K."/>
            <person name="Porter J.L."/>
            <person name="Howden B."/>
            <person name="Hertweck C."/>
            <person name="Stinear T.P."/>
            <person name="Pidot S.J."/>
        </authorList>
    </citation>
    <scope>NUCLEOTIDE SEQUENCE [LARGE SCALE GENOMIC DNA]</scope>
    <source>
        <strain evidence="3 4">AUSMDU00012715</strain>
    </source>
</reference>
<dbReference type="Proteomes" id="UP000500953">
    <property type="component" value="Chromosome"/>
</dbReference>
<dbReference type="SUPFAM" id="SSF54637">
    <property type="entry name" value="Thioesterase/thiol ester dehydrase-isomerase"/>
    <property type="match status" value="1"/>
</dbReference>
<protein>
    <submittedName>
        <fullName evidence="3">Dehydratase</fullName>
    </submittedName>
</protein>
<evidence type="ECO:0000313" key="3">
    <source>
        <dbReference type="EMBL" id="QIS19056.1"/>
    </source>
</evidence>
<evidence type="ECO:0000313" key="4">
    <source>
        <dbReference type="Proteomes" id="UP000500953"/>
    </source>
</evidence>
<dbReference type="EMBL" id="CP046173">
    <property type="protein sequence ID" value="QIS19056.1"/>
    <property type="molecule type" value="Genomic_DNA"/>
</dbReference>
<dbReference type="PANTHER" id="PTHR42993">
    <property type="entry name" value="MAOC-LIKE DEHYDRATASE DOMAIN-CONTAINING PROTEIN"/>
    <property type="match status" value="1"/>
</dbReference>
<sequence>MTEFADLAALQGAVGEEIGVSGWLTVDQERIDRFAEATGDHQWIHVDRERAAQGPYGGTIAHGFLTLSLLIPLANEATSVGGIRMGINYGLNRVRFITPVPAGGRIRARVKLDSVADIPDGVQAVRTVTIELEGAAKPACVAETIVRYLRG</sequence>
<dbReference type="InterPro" id="IPR002539">
    <property type="entry name" value="MaoC-like_dom"/>
</dbReference>
<dbReference type="InterPro" id="IPR039375">
    <property type="entry name" value="NodN-like"/>
</dbReference>
<organism evidence="3 4">
    <name type="scientific">Nocardia terpenica</name>
    <dbReference type="NCBI Taxonomy" id="455432"/>
    <lineage>
        <taxon>Bacteria</taxon>
        <taxon>Bacillati</taxon>
        <taxon>Actinomycetota</taxon>
        <taxon>Actinomycetes</taxon>
        <taxon>Mycobacteriales</taxon>
        <taxon>Nocardiaceae</taxon>
        <taxon>Nocardia</taxon>
    </lineage>
</organism>
<evidence type="ECO:0000259" key="2">
    <source>
        <dbReference type="Pfam" id="PF01575"/>
    </source>
</evidence>
<comment type="similarity">
    <text evidence="1">Belongs to the enoyl-CoA hydratase/isomerase family.</text>
</comment>
<dbReference type="CDD" id="cd03450">
    <property type="entry name" value="NodN"/>
    <property type="match status" value="1"/>
</dbReference>
<dbReference type="PANTHER" id="PTHR42993:SF1">
    <property type="entry name" value="MAOC-LIKE DEHYDRATASE DOMAIN-CONTAINING PROTEIN"/>
    <property type="match status" value="1"/>
</dbReference>
<proteinExistence type="inferred from homology"/>
<feature type="domain" description="MaoC-like" evidence="2">
    <location>
        <begin position="11"/>
        <end position="121"/>
    </location>
</feature>
<accession>A0A6G9Z1G1</accession>
<dbReference type="Gene3D" id="3.10.129.10">
    <property type="entry name" value="Hotdog Thioesterase"/>
    <property type="match status" value="1"/>
</dbReference>
<gene>
    <name evidence="3" type="ORF">F6W96_12870</name>
</gene>